<dbReference type="InterPro" id="IPR024983">
    <property type="entry name" value="CHAT_dom"/>
</dbReference>
<dbReference type="Proteomes" id="UP000253606">
    <property type="component" value="Chromosome"/>
</dbReference>
<dbReference type="SUPFAM" id="SSF48452">
    <property type="entry name" value="TPR-like"/>
    <property type="match status" value="2"/>
</dbReference>
<dbReference type="Gene3D" id="1.25.40.10">
    <property type="entry name" value="Tetratricopeptide repeat domain"/>
    <property type="match status" value="1"/>
</dbReference>
<dbReference type="Pfam" id="PF12770">
    <property type="entry name" value="CHAT"/>
    <property type="match status" value="1"/>
</dbReference>
<dbReference type="Pfam" id="PF13424">
    <property type="entry name" value="TPR_12"/>
    <property type="match status" value="1"/>
</dbReference>
<feature type="domain" description="CHAT" evidence="1">
    <location>
        <begin position="473"/>
        <end position="757"/>
    </location>
</feature>
<organism evidence="2 3">
    <name type="scientific">Acidisarcina polymorpha</name>
    <dbReference type="NCBI Taxonomy" id="2211140"/>
    <lineage>
        <taxon>Bacteria</taxon>
        <taxon>Pseudomonadati</taxon>
        <taxon>Acidobacteriota</taxon>
        <taxon>Terriglobia</taxon>
        <taxon>Terriglobales</taxon>
        <taxon>Acidobacteriaceae</taxon>
        <taxon>Acidisarcina</taxon>
    </lineage>
</organism>
<dbReference type="AlphaFoldDB" id="A0A2Z5G6H5"/>
<dbReference type="SMART" id="SM00028">
    <property type="entry name" value="TPR"/>
    <property type="match status" value="4"/>
</dbReference>
<proteinExistence type="predicted"/>
<protein>
    <recommendedName>
        <fullName evidence="1">CHAT domain-containing protein</fullName>
    </recommendedName>
</protein>
<evidence type="ECO:0000313" key="3">
    <source>
        <dbReference type="Proteomes" id="UP000253606"/>
    </source>
</evidence>
<keyword evidence="3" id="KW-1185">Reference proteome</keyword>
<reference evidence="2 3" key="1">
    <citation type="journal article" date="2018" name="Front. Microbiol.">
        <title>Hydrolytic Capabilities as a Key to Environmental Success: Chitinolytic and Cellulolytic Acidobacteria From Acidic Sub-arctic Soils and Boreal Peatlands.</title>
        <authorList>
            <person name="Belova S.E."/>
            <person name="Ravin N.V."/>
            <person name="Pankratov T.A."/>
            <person name="Rakitin A.L."/>
            <person name="Ivanova A.A."/>
            <person name="Beletsky A.V."/>
            <person name="Mardanov A.V."/>
            <person name="Sinninghe Damste J.S."/>
            <person name="Dedysh S.N."/>
        </authorList>
    </citation>
    <scope>NUCLEOTIDE SEQUENCE [LARGE SCALE GENOMIC DNA]</scope>
    <source>
        <strain evidence="2 3">SBC82</strain>
    </source>
</reference>
<dbReference type="EMBL" id="CP030840">
    <property type="protein sequence ID" value="AXC14701.1"/>
    <property type="molecule type" value="Genomic_DNA"/>
</dbReference>
<dbReference type="InterPro" id="IPR019734">
    <property type="entry name" value="TPR_rpt"/>
</dbReference>
<evidence type="ECO:0000313" key="2">
    <source>
        <dbReference type="EMBL" id="AXC14701.1"/>
    </source>
</evidence>
<dbReference type="RefSeq" id="WP_161557551.1">
    <property type="nucleotide sequence ID" value="NZ_CP030840.1"/>
</dbReference>
<accession>A0A2Z5G6H5</accession>
<name>A0A2Z5G6H5_9BACT</name>
<dbReference type="PANTHER" id="PTHR10098">
    <property type="entry name" value="RAPSYN-RELATED"/>
    <property type="match status" value="1"/>
</dbReference>
<gene>
    <name evidence="2" type="ORF">ACPOL_5453</name>
</gene>
<evidence type="ECO:0000259" key="1">
    <source>
        <dbReference type="Pfam" id="PF12770"/>
    </source>
</evidence>
<sequence length="760" mass="83410">MLAKGGYSSAIAALDNSPSKLFTDCELNARRHLLQAVAYDRLGQDSKVESSMREASQPCPQGSLSLTEDIAIRRGELLDDPATAESDYRFALGIDRQLGDSFREARALLDLCNAAQLEERYDESIAWGVAALNISKSKGYKVLEEISEGNLAWNYYKLGDFSDALPLSLQAEELARVIGEGPERIRRRNNIGMIHEQLGQFALAESEYRDALSMAEQQGDKAQAAIALAEIAFVAVRAGKWEVADEFSKQAIESARQQTDRPLELQALFAQGLIASHNSDQDGAKRLLTEVAFDPHHDRQSLRWEAQTALADLYAKEQNFKAAEAEYRAALDTAGTARCSIHKEDLRLPFFANTTLLYDSYIDFLVREGKTVEALRAADQSRALTLAEGLGVEGKRCLAYEASFAPQQVAKQLQSTMLFYWVGAAHSYLWAVTPQETKLYSLPPRAEIEPRILAYRRALVGSRDVLQTEDSNGEQLYQMLVAPAAELFHPNGRVIVITDGQLSGLSFESLIAPQPEPHYWIEDVTLENASSLRLLLARPKARRIPGSKLLLIGNPVPPDRGGQYSVLPHAAEEISAVGQYFPASEEEVYQQGNATAEAYIASDPGHFRYIHFVAHGDANSTDPLESAVVLSAAASSVRGVNASYKDASYKLYARDVIAHPLQAELVTISACKGAGERAYTGEGLVGLSWAFLHAGAHNVIGALWDISDVSTPELMRTMYSELAKGSSPDTALRAAKLSLLHGQSYRKPVYWAAFQLYTGS</sequence>
<dbReference type="KEGG" id="abas:ACPOL_5453"/>
<dbReference type="InterPro" id="IPR011990">
    <property type="entry name" value="TPR-like_helical_dom_sf"/>
</dbReference>